<dbReference type="Gene3D" id="1.10.357.10">
    <property type="entry name" value="Tetracycline Repressor, domain 2"/>
    <property type="match status" value="1"/>
</dbReference>
<evidence type="ECO:0000259" key="1">
    <source>
        <dbReference type="Pfam" id="PF21351"/>
    </source>
</evidence>
<reference evidence="3" key="1">
    <citation type="submission" date="2009-03" db="EMBL/GenBank/DDBJ databases">
        <title>The Genome Sequence of Mycobacterium africanum strain K85 (originally listed here as Mycobacterium tuberculosis).</title>
        <authorList>
            <consortium name="The Broad Institute Genome Sequencing Platform"/>
            <person name="Small P."/>
            <person name="Gagneaux S."/>
            <person name="Hopewell P."/>
            <person name="Young S.K."/>
            <person name="Kodira C.D."/>
            <person name="Zeng Q."/>
            <person name="Koehrsen M."/>
            <person name="Alvarado L."/>
            <person name="Berlin A."/>
            <person name="Borenstein D."/>
            <person name="Chen Z."/>
            <person name="Engels R."/>
            <person name="Freedman E."/>
            <person name="Gellesch M."/>
            <person name="Goldberg J."/>
            <person name="Griggs A."/>
            <person name="Gujja S."/>
            <person name="Heiman D."/>
            <person name="Hepburn T."/>
            <person name="Howarth C."/>
            <person name="Jen D."/>
            <person name="Larson L."/>
            <person name="Lewis B."/>
            <person name="Mehta T."/>
            <person name="Park D."/>
            <person name="Pearson M."/>
            <person name="Roberts A."/>
            <person name="Saif S."/>
            <person name="Shea T."/>
            <person name="Shenoy N."/>
            <person name="Sisk P."/>
            <person name="Stolte C."/>
            <person name="Sykes S."/>
            <person name="Walk T."/>
            <person name="White J."/>
            <person name="Yandava C."/>
            <person name="Nusbaum C."/>
            <person name="Galagan J."/>
            <person name="Birren B."/>
        </authorList>
    </citation>
    <scope>NUCLEOTIDE SEQUENCE [LARGE SCALE GENOMIC DNA]</scope>
    <source>
        <strain evidence="3">K85</strain>
    </source>
</reference>
<protein>
    <recommendedName>
        <fullName evidence="1">Transcriptional regulator Rv0078-like C-terminal domain-containing protein</fullName>
    </recommendedName>
</protein>
<evidence type="ECO:0000313" key="2">
    <source>
        <dbReference type="EMBL" id="EFD43116.2"/>
    </source>
</evidence>
<name>A0A9P2H7K6_MYCTX</name>
<proteinExistence type="predicted"/>
<organism evidence="2 3">
    <name type="scientific">Mycobacterium tuberculosis variant africanum K85</name>
    <dbReference type="NCBI Taxonomy" id="611304"/>
    <lineage>
        <taxon>Bacteria</taxon>
        <taxon>Bacillati</taxon>
        <taxon>Actinomycetota</taxon>
        <taxon>Actinomycetes</taxon>
        <taxon>Mycobacteriales</taxon>
        <taxon>Mycobacteriaceae</taxon>
        <taxon>Mycobacterium</taxon>
        <taxon>Mycobacterium tuberculosis complex</taxon>
    </lineage>
</organism>
<dbReference type="Pfam" id="PF21351">
    <property type="entry name" value="TetR_C_41"/>
    <property type="match status" value="1"/>
</dbReference>
<dbReference type="AlphaFoldDB" id="A0A9P2H7K6"/>
<dbReference type="Proteomes" id="UP000005088">
    <property type="component" value="Unassembled WGS sequence"/>
</dbReference>
<dbReference type="SUPFAM" id="SSF48498">
    <property type="entry name" value="Tetracyclin repressor-like, C-terminal domain"/>
    <property type="match status" value="1"/>
</dbReference>
<dbReference type="EMBL" id="GG663503">
    <property type="protein sequence ID" value="EFD43116.2"/>
    <property type="molecule type" value="Genomic_DNA"/>
</dbReference>
<accession>A0A9P2H7K6</accession>
<gene>
    <name evidence="2" type="ORF">TBOG_01951</name>
</gene>
<sequence>MGRMAPDRHALGLGLLVGALERGMAAGVIQRVPLPPLSHLLLAALTESALQIADATDKDRTRVEVERAFMALLEGLRV</sequence>
<evidence type="ECO:0000313" key="3">
    <source>
        <dbReference type="Proteomes" id="UP000005088"/>
    </source>
</evidence>
<dbReference type="InterPro" id="IPR036271">
    <property type="entry name" value="Tet_transcr_reg_TetR-rel_C_sf"/>
</dbReference>
<feature type="domain" description="Transcriptional regulator Rv0078-like C-terminal" evidence="1">
    <location>
        <begin position="8"/>
        <end position="76"/>
    </location>
</feature>
<dbReference type="InterPro" id="IPR049484">
    <property type="entry name" value="Rv0078-like_C"/>
</dbReference>